<evidence type="ECO:0000256" key="7">
    <source>
        <dbReference type="ARBA" id="ARBA00023136"/>
    </source>
</evidence>
<comment type="subcellular location">
    <subcellularLocation>
        <location evidence="1">Cell membrane</location>
        <topology evidence="1">Multi-pass membrane protein</topology>
    </subcellularLocation>
</comment>
<keyword evidence="3" id="KW-1003">Cell membrane</keyword>
<dbReference type="CDD" id="cd06582">
    <property type="entry name" value="TM_PBP1_LivH_like"/>
    <property type="match status" value="1"/>
</dbReference>
<dbReference type="RefSeq" id="WP_061145832.1">
    <property type="nucleotide sequence ID" value="NZ_FCOM02000003.1"/>
</dbReference>
<evidence type="ECO:0000256" key="5">
    <source>
        <dbReference type="ARBA" id="ARBA00022970"/>
    </source>
</evidence>
<evidence type="ECO:0000256" key="9">
    <source>
        <dbReference type="SAM" id="Phobius"/>
    </source>
</evidence>
<feature type="transmembrane region" description="Helical" evidence="9">
    <location>
        <begin position="258"/>
        <end position="282"/>
    </location>
</feature>
<keyword evidence="4 9" id="KW-0812">Transmembrane</keyword>
<keyword evidence="7 9" id="KW-0472">Membrane</keyword>
<feature type="transmembrane region" description="Helical" evidence="9">
    <location>
        <begin position="99"/>
        <end position="121"/>
    </location>
</feature>
<comment type="similarity">
    <text evidence="8">Belongs to the binding-protein-dependent transport system permease family. LivHM subfamily.</text>
</comment>
<evidence type="ECO:0000256" key="1">
    <source>
        <dbReference type="ARBA" id="ARBA00004651"/>
    </source>
</evidence>
<feature type="transmembrane region" description="Helical" evidence="9">
    <location>
        <begin position="66"/>
        <end position="87"/>
    </location>
</feature>
<keyword evidence="2" id="KW-0813">Transport</keyword>
<reference evidence="10" key="1">
    <citation type="submission" date="2016-01" db="EMBL/GenBank/DDBJ databases">
        <authorList>
            <person name="Peeters C."/>
        </authorList>
    </citation>
    <scope>NUCLEOTIDE SEQUENCE [LARGE SCALE GENOMIC DNA]</scope>
    <source>
        <strain evidence="10">LMG 29317</strain>
    </source>
</reference>
<dbReference type="Proteomes" id="UP000055019">
    <property type="component" value="Unassembled WGS sequence"/>
</dbReference>
<evidence type="ECO:0000313" key="11">
    <source>
        <dbReference type="Proteomes" id="UP000055019"/>
    </source>
</evidence>
<keyword evidence="5" id="KW-0029">Amino-acid transport</keyword>
<evidence type="ECO:0000256" key="4">
    <source>
        <dbReference type="ARBA" id="ARBA00022692"/>
    </source>
</evidence>
<organism evidence="10 11">
    <name type="scientific">Caballeronia arvi</name>
    <dbReference type="NCBI Taxonomy" id="1777135"/>
    <lineage>
        <taxon>Bacteria</taxon>
        <taxon>Pseudomonadati</taxon>
        <taxon>Pseudomonadota</taxon>
        <taxon>Betaproteobacteria</taxon>
        <taxon>Burkholderiales</taxon>
        <taxon>Burkholderiaceae</taxon>
        <taxon>Caballeronia</taxon>
    </lineage>
</organism>
<feature type="transmembrane region" description="Helical" evidence="9">
    <location>
        <begin position="36"/>
        <end position="54"/>
    </location>
</feature>
<sequence>MLPLQILIDGFAISSLYALGAIGFTLIFGVSGVLNLAHGGVMLIAALLGWALAGEAGLGTYLGTPLGVICGMVAAFITYFMVVRPIQRSTAIPREEKEIFVLTGTLLWGIMIQQGMAYLFSDNPITMRPLIPGVASIAGVRVPYNEIMIAVVCWVVIGLLWLFVNRTKAGKALLAASMNPRGLTLLGFELSRIYLLAWTIYGVLAGIAGVLLASFLGVSTNNTGQLTASAFSIVVLGGLGSVSGSLMAAYVVGYLETVTAYLISPTLRPLPALLLLVLVVYVRPQGFLGRR</sequence>
<dbReference type="GO" id="GO:0022857">
    <property type="term" value="F:transmembrane transporter activity"/>
    <property type="evidence" value="ECO:0007669"/>
    <property type="project" value="InterPro"/>
</dbReference>
<dbReference type="AlphaFoldDB" id="A0A158G5C6"/>
<dbReference type="OrthoDB" id="8888953at2"/>
<gene>
    <name evidence="10" type="ORF">AWB74_01198</name>
</gene>
<feature type="transmembrane region" description="Helical" evidence="9">
    <location>
        <begin position="193"/>
        <end position="218"/>
    </location>
</feature>
<dbReference type="PANTHER" id="PTHR11795">
    <property type="entry name" value="BRANCHED-CHAIN AMINO ACID TRANSPORT SYSTEM PERMEASE PROTEIN LIVH"/>
    <property type="match status" value="1"/>
</dbReference>
<dbReference type="InterPro" id="IPR001851">
    <property type="entry name" value="ABC_transp_permease"/>
</dbReference>
<name>A0A158G5C6_9BURK</name>
<evidence type="ECO:0000256" key="6">
    <source>
        <dbReference type="ARBA" id="ARBA00022989"/>
    </source>
</evidence>
<evidence type="ECO:0000256" key="3">
    <source>
        <dbReference type="ARBA" id="ARBA00022475"/>
    </source>
</evidence>
<evidence type="ECO:0000256" key="8">
    <source>
        <dbReference type="ARBA" id="ARBA00037998"/>
    </source>
</evidence>
<evidence type="ECO:0000256" key="2">
    <source>
        <dbReference type="ARBA" id="ARBA00022448"/>
    </source>
</evidence>
<dbReference type="PANTHER" id="PTHR11795:SF450">
    <property type="entry name" value="ABC TRANSPORTER PERMEASE PROTEIN"/>
    <property type="match status" value="1"/>
</dbReference>
<evidence type="ECO:0000313" key="10">
    <source>
        <dbReference type="EMBL" id="SAL27348.1"/>
    </source>
</evidence>
<dbReference type="Pfam" id="PF02653">
    <property type="entry name" value="BPD_transp_2"/>
    <property type="match status" value="1"/>
</dbReference>
<feature type="transmembrane region" description="Helical" evidence="9">
    <location>
        <begin position="230"/>
        <end position="252"/>
    </location>
</feature>
<accession>A0A158G5C6</accession>
<dbReference type="EMBL" id="FCOM02000003">
    <property type="protein sequence ID" value="SAL27348.1"/>
    <property type="molecule type" value="Genomic_DNA"/>
</dbReference>
<protein>
    <submittedName>
        <fullName evidence="10">Inner-membrane translocator</fullName>
    </submittedName>
</protein>
<feature type="transmembrane region" description="Helical" evidence="9">
    <location>
        <begin position="7"/>
        <end position="30"/>
    </location>
</feature>
<feature type="transmembrane region" description="Helical" evidence="9">
    <location>
        <begin position="142"/>
        <end position="164"/>
    </location>
</feature>
<proteinExistence type="inferred from homology"/>
<dbReference type="InterPro" id="IPR052157">
    <property type="entry name" value="BCAA_transport_permease"/>
</dbReference>
<dbReference type="GO" id="GO:0006865">
    <property type="term" value="P:amino acid transport"/>
    <property type="evidence" value="ECO:0007669"/>
    <property type="project" value="UniProtKB-KW"/>
</dbReference>
<keyword evidence="11" id="KW-1185">Reference proteome</keyword>
<keyword evidence="6 9" id="KW-1133">Transmembrane helix</keyword>
<dbReference type="GO" id="GO:0005886">
    <property type="term" value="C:plasma membrane"/>
    <property type="evidence" value="ECO:0007669"/>
    <property type="project" value="UniProtKB-SubCell"/>
</dbReference>
<comment type="caution">
    <text evidence="10">The sequence shown here is derived from an EMBL/GenBank/DDBJ whole genome shotgun (WGS) entry which is preliminary data.</text>
</comment>